<proteinExistence type="predicted"/>
<accession>A0A1M5ABY5</accession>
<dbReference type="NCBIfam" id="TIGR04056">
    <property type="entry name" value="OMP_RagA_SusC"/>
    <property type="match status" value="1"/>
</dbReference>
<organism evidence="1 2">
    <name type="scientific">Bacteroides faecichinchillae</name>
    <dbReference type="NCBI Taxonomy" id="871325"/>
    <lineage>
        <taxon>Bacteria</taxon>
        <taxon>Pseudomonadati</taxon>
        <taxon>Bacteroidota</taxon>
        <taxon>Bacteroidia</taxon>
        <taxon>Bacteroidales</taxon>
        <taxon>Bacteroidaceae</taxon>
        <taxon>Bacteroides</taxon>
    </lineage>
</organism>
<evidence type="ECO:0000313" key="1">
    <source>
        <dbReference type="EMBL" id="SHF27654.1"/>
    </source>
</evidence>
<dbReference type="STRING" id="871325.SAMN05444349_1151"/>
<sequence length="752" mass="85277">MADAPTYANALNEALGNDGLAPRYTQHDIRTMMSGDGGALLPNVNWKKELLRKAAFNHDLNLSFDGNSQRMRYYVFANYTSNRGLMNNTNLNDGYSTQVEMYALKLRTNLETYITPTTVARMNLMGRLQQYQQPISGTDLGAMYNTPSAAFPIKTPQGVWAQNWQYRNPLAEKTARGYGVLLQRTLFADLTIDQDLSVIAKGLSAQLRIAYDNGAEINDSKSKDYAYYNTTQVFNESGNVSDILYSRYGNDTELSFNNGSLSWQVMRTTIWGKVDYVKSFNQHHLKAAGIYSQGRARYRGANNTFMYRDYILNMEYNYDNRYIVNGVLSYSGSAKLSAGDKYRLYPAVSAAWILSNEKFMSNLKAIDYLKLRASYGIVGMDARLSYDMDKQFNGTGRQYIFVGTVLEQGMAQGSLPSVNVEPEKEYKANVGLEFGLWKGLSVELDGFYNRRKNIRVSSGGSVSTVLGVGVPDVFTGEVKNYGAEFSLGWKQQICDISYSIQGNIAYAKNEIINMEETYHPYAYMNQTGQSIGRFYGLVADGLYQKSDFDSNGNLKSGIPTSSYITNIQPGDVKYKDLNRDGKIDDYDNCYQLRNQLPEIYYGFTLGANYKNIGFNAYFQGVARSTVITNLSSIYHPLYGNDKNISNHYLQNYWSEYTPEGRYSRLTTLSNNNNYRGSSLWTEKGDFLKLRTLEVYYKMPVRSIKCMKMSECRFFFKGLNLFSIDHVGVMDPEFISMGYPSMRSYLLGVNVQF</sequence>
<dbReference type="InterPro" id="IPR023996">
    <property type="entry name" value="TonB-dep_OMP_SusC/RagA"/>
</dbReference>
<reference evidence="1 2" key="1">
    <citation type="submission" date="2016-11" db="EMBL/GenBank/DDBJ databases">
        <authorList>
            <person name="Jaros S."/>
            <person name="Januszkiewicz K."/>
            <person name="Wedrychowicz H."/>
        </authorList>
    </citation>
    <scope>NUCLEOTIDE SEQUENCE [LARGE SCALE GENOMIC DNA]</scope>
    <source>
        <strain evidence="1 2">DSM 26883</strain>
    </source>
</reference>
<keyword evidence="2" id="KW-1185">Reference proteome</keyword>
<dbReference type="EMBL" id="FQVD01000015">
    <property type="protein sequence ID" value="SHF27654.1"/>
    <property type="molecule type" value="Genomic_DNA"/>
</dbReference>
<name>A0A1M5ABY5_9BACE</name>
<protein>
    <submittedName>
        <fullName evidence="1">TonB-linked outer membrane protein, SusC/RagA family</fullName>
    </submittedName>
</protein>
<dbReference type="SUPFAM" id="SSF56935">
    <property type="entry name" value="Porins"/>
    <property type="match status" value="1"/>
</dbReference>
<dbReference type="Proteomes" id="UP000184436">
    <property type="component" value="Unassembled WGS sequence"/>
</dbReference>
<evidence type="ECO:0000313" key="2">
    <source>
        <dbReference type="Proteomes" id="UP000184436"/>
    </source>
</evidence>
<dbReference type="AlphaFoldDB" id="A0A1M5ABY5"/>
<gene>
    <name evidence="1" type="ORF">SAMN05444349_1151</name>
</gene>